<dbReference type="GO" id="GO:0006355">
    <property type="term" value="P:regulation of DNA-templated transcription"/>
    <property type="evidence" value="ECO:0007669"/>
    <property type="project" value="InterPro"/>
</dbReference>
<dbReference type="FunFam" id="1.10.10.10:FF:000018">
    <property type="entry name" value="DNA-binding response regulator ResD"/>
    <property type="match status" value="1"/>
</dbReference>
<dbReference type="GO" id="GO:0000976">
    <property type="term" value="F:transcription cis-regulatory region binding"/>
    <property type="evidence" value="ECO:0007669"/>
    <property type="project" value="TreeGrafter"/>
</dbReference>
<dbReference type="PROSITE" id="PS50110">
    <property type="entry name" value="RESPONSE_REGULATORY"/>
    <property type="match status" value="1"/>
</dbReference>
<dbReference type="InterPro" id="IPR001867">
    <property type="entry name" value="OmpR/PhoB-type_DNA-bd"/>
</dbReference>
<dbReference type="SMART" id="SM00448">
    <property type="entry name" value="REC"/>
    <property type="match status" value="1"/>
</dbReference>
<dbReference type="PANTHER" id="PTHR48111:SF40">
    <property type="entry name" value="PHOSPHATE REGULON TRANSCRIPTIONAL REGULATORY PROTEIN PHOB"/>
    <property type="match status" value="1"/>
</dbReference>
<dbReference type="EMBL" id="AP023366">
    <property type="protein sequence ID" value="BCJ86014.1"/>
    <property type="molecule type" value="Genomic_DNA"/>
</dbReference>
<evidence type="ECO:0000259" key="10">
    <source>
        <dbReference type="PROSITE" id="PS51755"/>
    </source>
</evidence>
<evidence type="ECO:0000313" key="11">
    <source>
        <dbReference type="EMBL" id="BCJ86014.1"/>
    </source>
</evidence>
<evidence type="ECO:0000256" key="3">
    <source>
        <dbReference type="ARBA" id="ARBA00023012"/>
    </source>
</evidence>
<gene>
    <name evidence="11" type="ORF">skT53_09990</name>
</gene>
<dbReference type="SUPFAM" id="SSF52172">
    <property type="entry name" value="CheY-like"/>
    <property type="match status" value="1"/>
</dbReference>
<dbReference type="InterPro" id="IPR001789">
    <property type="entry name" value="Sig_transdc_resp-reg_receiver"/>
</dbReference>
<protein>
    <submittedName>
        <fullName evidence="11">DNA-binding response regulator</fullName>
    </submittedName>
</protein>
<proteinExistence type="predicted"/>
<feature type="modified residue" description="4-aspartylphosphate" evidence="7">
    <location>
        <position position="54"/>
    </location>
</feature>
<feature type="domain" description="Response regulatory" evidence="9">
    <location>
        <begin position="5"/>
        <end position="118"/>
    </location>
</feature>
<feature type="DNA-binding region" description="OmpR/PhoB-type" evidence="8">
    <location>
        <begin position="131"/>
        <end position="230"/>
    </location>
</feature>
<name>A0A7I8D7E1_9BACL</name>
<dbReference type="CDD" id="cd00383">
    <property type="entry name" value="trans_reg_C"/>
    <property type="match status" value="1"/>
</dbReference>
<dbReference type="InterPro" id="IPR036388">
    <property type="entry name" value="WH-like_DNA-bd_sf"/>
</dbReference>
<dbReference type="CDD" id="cd17574">
    <property type="entry name" value="REC_OmpR"/>
    <property type="match status" value="1"/>
</dbReference>
<accession>A0A7I8D7E1</accession>
<dbReference type="InterPro" id="IPR011006">
    <property type="entry name" value="CheY-like_superfamily"/>
</dbReference>
<dbReference type="Pfam" id="PF00486">
    <property type="entry name" value="Trans_reg_C"/>
    <property type="match status" value="1"/>
</dbReference>
<sequence>MEEGKILIVDDEKEIGELIQLYLEKNGYQIFYADNGHQALEVVKQERPDLIILDLSLPDTNGVEICREIRKGSDVPIIILSVKRGSDDIILGLDTGADDYITKPFDPRIVVARVKANLRRALKRHNLHSKDHIARYGDLEFDLQSYDVKFQSHSVPLSIKERQLLFFLIEHPNQVFSVEQLYENIWGWDSDSNLRTVMVHISNLRRKIESDPANPKYIQTVRGFGYKFLVEDH</sequence>
<dbReference type="InterPro" id="IPR039420">
    <property type="entry name" value="WalR-like"/>
</dbReference>
<keyword evidence="4" id="KW-0805">Transcription regulation</keyword>
<dbReference type="Gene3D" id="1.10.10.10">
    <property type="entry name" value="Winged helix-like DNA-binding domain superfamily/Winged helix DNA-binding domain"/>
    <property type="match status" value="1"/>
</dbReference>
<evidence type="ECO:0000256" key="4">
    <source>
        <dbReference type="ARBA" id="ARBA00023015"/>
    </source>
</evidence>
<dbReference type="AlphaFoldDB" id="A0A7I8D7E1"/>
<evidence type="ECO:0000256" key="5">
    <source>
        <dbReference type="ARBA" id="ARBA00023125"/>
    </source>
</evidence>
<evidence type="ECO:0000256" key="7">
    <source>
        <dbReference type="PROSITE-ProRule" id="PRU00169"/>
    </source>
</evidence>
<dbReference type="FunFam" id="3.40.50.2300:FF:000001">
    <property type="entry name" value="DNA-binding response regulator PhoB"/>
    <property type="match status" value="1"/>
</dbReference>
<evidence type="ECO:0000256" key="2">
    <source>
        <dbReference type="ARBA" id="ARBA00022553"/>
    </source>
</evidence>
<evidence type="ECO:0000256" key="8">
    <source>
        <dbReference type="PROSITE-ProRule" id="PRU01091"/>
    </source>
</evidence>
<organism evidence="11 12">
    <name type="scientific">Effusibacillus dendaii</name>
    <dbReference type="NCBI Taxonomy" id="2743772"/>
    <lineage>
        <taxon>Bacteria</taxon>
        <taxon>Bacillati</taxon>
        <taxon>Bacillota</taxon>
        <taxon>Bacilli</taxon>
        <taxon>Bacillales</taxon>
        <taxon>Alicyclobacillaceae</taxon>
        <taxon>Effusibacillus</taxon>
    </lineage>
</organism>
<dbReference type="RefSeq" id="WP_200760062.1">
    <property type="nucleotide sequence ID" value="NZ_AP023366.1"/>
</dbReference>
<dbReference type="Gene3D" id="3.40.50.2300">
    <property type="match status" value="1"/>
</dbReference>
<dbReference type="Gene3D" id="6.10.250.690">
    <property type="match status" value="1"/>
</dbReference>
<feature type="domain" description="OmpR/PhoB-type" evidence="10">
    <location>
        <begin position="131"/>
        <end position="230"/>
    </location>
</feature>
<dbReference type="PANTHER" id="PTHR48111">
    <property type="entry name" value="REGULATOR OF RPOS"/>
    <property type="match status" value="1"/>
</dbReference>
<keyword evidence="2 7" id="KW-0597">Phosphoprotein</keyword>
<comment type="subcellular location">
    <subcellularLocation>
        <location evidence="1">Cytoplasm</location>
    </subcellularLocation>
</comment>
<dbReference type="GO" id="GO:0000156">
    <property type="term" value="F:phosphorelay response regulator activity"/>
    <property type="evidence" value="ECO:0007669"/>
    <property type="project" value="TreeGrafter"/>
</dbReference>
<evidence type="ECO:0000256" key="6">
    <source>
        <dbReference type="ARBA" id="ARBA00023163"/>
    </source>
</evidence>
<keyword evidence="6" id="KW-0804">Transcription</keyword>
<dbReference type="Proteomes" id="UP000593802">
    <property type="component" value="Chromosome"/>
</dbReference>
<dbReference type="Pfam" id="PF00072">
    <property type="entry name" value="Response_reg"/>
    <property type="match status" value="1"/>
</dbReference>
<dbReference type="SMART" id="SM00862">
    <property type="entry name" value="Trans_reg_C"/>
    <property type="match status" value="1"/>
</dbReference>
<dbReference type="InterPro" id="IPR016032">
    <property type="entry name" value="Sig_transdc_resp-reg_C-effctor"/>
</dbReference>
<dbReference type="GO" id="GO:0005829">
    <property type="term" value="C:cytosol"/>
    <property type="evidence" value="ECO:0007669"/>
    <property type="project" value="TreeGrafter"/>
</dbReference>
<dbReference type="PROSITE" id="PS51755">
    <property type="entry name" value="OMPR_PHOB"/>
    <property type="match status" value="1"/>
</dbReference>
<evidence type="ECO:0000256" key="1">
    <source>
        <dbReference type="ARBA" id="ARBA00004496"/>
    </source>
</evidence>
<keyword evidence="5 8" id="KW-0238">DNA-binding</keyword>
<reference evidence="11 12" key="1">
    <citation type="submission" date="2020-08" db="EMBL/GenBank/DDBJ databases">
        <title>Complete Genome Sequence of Effusibacillus dendaii Strain skT53, Isolated from Farmland soil.</title>
        <authorList>
            <person name="Konishi T."/>
            <person name="Kawasaki H."/>
        </authorList>
    </citation>
    <scope>NUCLEOTIDE SEQUENCE [LARGE SCALE GENOMIC DNA]</scope>
    <source>
        <strain evidence="12">skT53</strain>
    </source>
</reference>
<evidence type="ECO:0000259" key="9">
    <source>
        <dbReference type="PROSITE" id="PS50110"/>
    </source>
</evidence>
<keyword evidence="12" id="KW-1185">Reference proteome</keyword>
<dbReference type="SUPFAM" id="SSF46894">
    <property type="entry name" value="C-terminal effector domain of the bipartite response regulators"/>
    <property type="match status" value="1"/>
</dbReference>
<keyword evidence="3" id="KW-0902">Two-component regulatory system</keyword>
<evidence type="ECO:0000313" key="12">
    <source>
        <dbReference type="Proteomes" id="UP000593802"/>
    </source>
</evidence>
<dbReference type="GO" id="GO:0032993">
    <property type="term" value="C:protein-DNA complex"/>
    <property type="evidence" value="ECO:0007669"/>
    <property type="project" value="TreeGrafter"/>
</dbReference>
<dbReference type="KEGG" id="eff:skT53_09990"/>